<name>A0A2L0EIK7_SORCE</name>
<dbReference type="Gene3D" id="1.10.600.10">
    <property type="entry name" value="Farnesyl Diphosphate Synthase"/>
    <property type="match status" value="1"/>
</dbReference>
<evidence type="ECO:0000313" key="2">
    <source>
        <dbReference type="Proteomes" id="UP000238348"/>
    </source>
</evidence>
<dbReference type="SUPFAM" id="SSF48576">
    <property type="entry name" value="Terpenoid synthases"/>
    <property type="match status" value="1"/>
</dbReference>
<evidence type="ECO:0000313" key="1">
    <source>
        <dbReference type="EMBL" id="AUX39129.1"/>
    </source>
</evidence>
<dbReference type="EMBL" id="CP012673">
    <property type="protein sequence ID" value="AUX39129.1"/>
    <property type="molecule type" value="Genomic_DNA"/>
</dbReference>
<organism evidence="1 2">
    <name type="scientific">Sorangium cellulosum</name>
    <name type="common">Polyangium cellulosum</name>
    <dbReference type="NCBI Taxonomy" id="56"/>
    <lineage>
        <taxon>Bacteria</taxon>
        <taxon>Pseudomonadati</taxon>
        <taxon>Myxococcota</taxon>
        <taxon>Polyangia</taxon>
        <taxon>Polyangiales</taxon>
        <taxon>Polyangiaceae</taxon>
        <taxon>Sorangium</taxon>
    </lineage>
</organism>
<dbReference type="OrthoDB" id="3398195at2"/>
<accession>A0A2L0EIK7</accession>
<dbReference type="RefSeq" id="WP_104977143.1">
    <property type="nucleotide sequence ID" value="NZ_CP012673.1"/>
</dbReference>
<evidence type="ECO:0008006" key="3">
    <source>
        <dbReference type="Google" id="ProtNLM"/>
    </source>
</evidence>
<dbReference type="InterPro" id="IPR008949">
    <property type="entry name" value="Isoprenoid_synthase_dom_sf"/>
</dbReference>
<reference evidence="1 2" key="1">
    <citation type="submission" date="2015-09" db="EMBL/GenBank/DDBJ databases">
        <title>Sorangium comparison.</title>
        <authorList>
            <person name="Zaburannyi N."/>
            <person name="Bunk B."/>
            <person name="Overmann J."/>
            <person name="Mueller R."/>
        </authorList>
    </citation>
    <scope>NUCLEOTIDE SEQUENCE [LARGE SCALE GENOMIC DNA]</scope>
    <source>
        <strain evidence="1 2">So ce26</strain>
    </source>
</reference>
<protein>
    <recommendedName>
        <fullName evidence="3">Terpene synthase</fullName>
    </recommendedName>
</protein>
<dbReference type="Pfam" id="PF19086">
    <property type="entry name" value="Terpene_syn_C_2"/>
    <property type="match status" value="1"/>
</dbReference>
<sequence length="331" mass="36469">MKAEEAKRLIREQLQAPGTGEFIRGLTATLRAELSVFGSTVSERLPAAASFATLTTPPQLRSKLSRIPSYMSGWVYAMDALLDTCPSIDYADDLSSLLRRRLELPSDVQLTWLDMDLARDPTQDAPGLDYSIMDIVDGIQPLRRSLEEASPDAVGLRTFDRCLIDGVVPAMCTEARWRIEQSAPTDVSEYLRTASVTICVTLCMSALNAMLPGAGERWRVIEPVTAPLSGALRLMNDVATYEKDVLERKPNPVSIMMSNGVPPGRARADLRRMIDEFAREVEHLCQQNIGSRSADDPTSSLSICMLHQLAAADMMYSIGDFVELKQITTAP</sequence>
<proteinExistence type="predicted"/>
<gene>
    <name evidence="1" type="ORF">SOCE26_005110</name>
</gene>
<dbReference type="AlphaFoldDB" id="A0A2L0EIK7"/>
<dbReference type="Proteomes" id="UP000238348">
    <property type="component" value="Chromosome"/>
</dbReference>